<dbReference type="Proteomes" id="UP000195386">
    <property type="component" value="Unassembled WGS sequence"/>
</dbReference>
<organism evidence="2 3">
    <name type="scientific">Bacteroides clarus</name>
    <dbReference type="NCBI Taxonomy" id="626929"/>
    <lineage>
        <taxon>Bacteria</taxon>
        <taxon>Pseudomonadati</taxon>
        <taxon>Bacteroidota</taxon>
        <taxon>Bacteroidia</taxon>
        <taxon>Bacteroidales</taxon>
        <taxon>Bacteroidaceae</taxon>
        <taxon>Bacteroides</taxon>
    </lineage>
</organism>
<dbReference type="AlphaFoldDB" id="A0A1Y3Z646"/>
<proteinExistence type="predicted"/>
<evidence type="ECO:0000313" key="2">
    <source>
        <dbReference type="EMBL" id="OUO03188.1"/>
    </source>
</evidence>
<dbReference type="InterPro" id="IPR032295">
    <property type="entry name" value="DUF4842"/>
</dbReference>
<dbReference type="PROSITE" id="PS51257">
    <property type="entry name" value="PROKAR_LIPOPROTEIN"/>
    <property type="match status" value="1"/>
</dbReference>
<dbReference type="InterPro" id="IPR031025">
    <property type="entry name" value="LruC_dom"/>
</dbReference>
<dbReference type="RefSeq" id="WP_087425231.1">
    <property type="nucleotide sequence ID" value="NZ_NFII01000001.1"/>
</dbReference>
<accession>A0A1Y3Z646</accession>
<dbReference type="Pfam" id="PF16130">
    <property type="entry name" value="DUF4842"/>
    <property type="match status" value="1"/>
</dbReference>
<sequence>MDKKWIIAAFIAIFALSSCLEKEVYQGPEEDEKEFNDFDFSTVQSATSLEVSYANSGVKANVYFEVYDEIPVEQDEYTYTKKTNVTPLFAAYTADNSVYKGTIDLPAYLQKVYIYTPAFFAQTLIEADVTNGSIQASDSAPAKEAETRTTPTLREYDSYMATSFRETPGKYQGNRWKTWLGEYDRRRNGEIDYQYQGDLAATWRDGLYTIHSQVINVNKDCPEELKCYSDISIDKDAEIALTFLGQNTCWNCSMGYYYYKATETPPASLEDADVIMLFPNTQDGYWINNPSAARRTAGVDRLTAVKLMYYPHIADGSREDATTVFPAGYKVGLVIANNAWSNRVSGFDDDKRYRAATSQGLSVDNSGNAFDAPRTAAYSYNGFVMVSFEDHINDNNFSDIVVALKSNPVGAIEVDPDVDPDNNRTTTEILKGIYAFEDLWPNKGDYDMNDVIVRYNYEKTFDKDNQIYAESFIFKTFQNYAGNTNGLAFQLVGSGNASSVTGFIRRPGETEFSETDFVYEEDDHVYILTEDVKENMGTEYKVTLKYDSPAGAASEALPFIFKNEADGKRWEVHIPKEHPTSKMDMSYFQIRDDASNPEQNIYYVRPGNYPFAFFLSGANETDISKLLDIKNEKTPIDQLYSGYSGWVTSNGKENQDWYKK</sequence>
<evidence type="ECO:0000259" key="1">
    <source>
        <dbReference type="Pfam" id="PF16130"/>
    </source>
</evidence>
<name>A0A1Y3Z646_9BACE</name>
<protein>
    <recommendedName>
        <fullName evidence="1">DUF4842 domain-containing protein</fullName>
    </recommendedName>
</protein>
<dbReference type="NCBIfam" id="TIGR04456">
    <property type="entry name" value="LruC_dom"/>
    <property type="match status" value="1"/>
</dbReference>
<gene>
    <name evidence="2" type="ORF">B5F97_01880</name>
</gene>
<dbReference type="EMBL" id="NFII01000001">
    <property type="protein sequence ID" value="OUO03188.1"/>
    <property type="molecule type" value="Genomic_DNA"/>
</dbReference>
<reference evidence="3" key="1">
    <citation type="submission" date="2017-04" db="EMBL/GenBank/DDBJ databases">
        <title>Function of individual gut microbiota members based on whole genome sequencing of pure cultures obtained from chicken caecum.</title>
        <authorList>
            <person name="Medvecky M."/>
            <person name="Cejkova D."/>
            <person name="Polansky O."/>
            <person name="Karasova D."/>
            <person name="Kubasova T."/>
            <person name="Cizek A."/>
            <person name="Rychlik I."/>
        </authorList>
    </citation>
    <scope>NUCLEOTIDE SEQUENCE [LARGE SCALE GENOMIC DNA]</scope>
    <source>
        <strain evidence="3">An43</strain>
    </source>
</reference>
<comment type="caution">
    <text evidence="2">The sequence shown here is derived from an EMBL/GenBank/DDBJ whole genome shotgun (WGS) entry which is preliminary data.</text>
</comment>
<feature type="domain" description="DUF4842" evidence="1">
    <location>
        <begin position="481"/>
        <end position="658"/>
    </location>
</feature>
<evidence type="ECO:0000313" key="3">
    <source>
        <dbReference type="Proteomes" id="UP000195386"/>
    </source>
</evidence>